<dbReference type="GO" id="GO:0004252">
    <property type="term" value="F:serine-type endopeptidase activity"/>
    <property type="evidence" value="ECO:0007669"/>
    <property type="project" value="UniProtKB-UniRule"/>
</dbReference>
<dbReference type="PANTHER" id="PTHR43806:SF65">
    <property type="entry name" value="SERINE PROTEASE APRX"/>
    <property type="match status" value="1"/>
</dbReference>
<keyword evidence="2 6" id="KW-0645">Protease</keyword>
<feature type="active site" description="Charge relay system" evidence="5 6">
    <location>
        <position position="441"/>
    </location>
</feature>
<evidence type="ECO:0000313" key="11">
    <source>
        <dbReference type="EMBL" id="EID53699.1"/>
    </source>
</evidence>
<feature type="active site" description="Charge relay system" evidence="5 6">
    <location>
        <position position="233"/>
    </location>
</feature>
<accession>I0V0P6</accession>
<evidence type="ECO:0000256" key="7">
    <source>
        <dbReference type="RuleBase" id="RU003355"/>
    </source>
</evidence>
<proteinExistence type="inferred from homology"/>
<keyword evidence="4 6" id="KW-0720">Serine protease</keyword>
<feature type="active site" description="Charge relay system" evidence="5 6">
    <location>
        <position position="265"/>
    </location>
</feature>
<dbReference type="InterPro" id="IPR015889">
    <property type="entry name" value="Intradiol_dOase_core"/>
</dbReference>
<organism evidence="11 12">
    <name type="scientific">Saccharomonospora xinjiangensis XJ-54</name>
    <dbReference type="NCBI Taxonomy" id="882086"/>
    <lineage>
        <taxon>Bacteria</taxon>
        <taxon>Bacillati</taxon>
        <taxon>Actinomycetota</taxon>
        <taxon>Actinomycetes</taxon>
        <taxon>Pseudonocardiales</taxon>
        <taxon>Pseudonocardiaceae</taxon>
        <taxon>Saccharomonospora</taxon>
    </lineage>
</organism>
<evidence type="ECO:0000256" key="9">
    <source>
        <dbReference type="SAM" id="SignalP"/>
    </source>
</evidence>
<evidence type="ECO:0000256" key="2">
    <source>
        <dbReference type="ARBA" id="ARBA00022670"/>
    </source>
</evidence>
<dbReference type="InterPro" id="IPR023827">
    <property type="entry name" value="Peptidase_S8_Asp-AS"/>
</dbReference>
<evidence type="ECO:0000256" key="1">
    <source>
        <dbReference type="ARBA" id="ARBA00011073"/>
    </source>
</evidence>
<dbReference type="AlphaFoldDB" id="I0V0P6"/>
<keyword evidence="12" id="KW-1185">Reference proteome</keyword>
<gene>
    <name evidence="11" type="ORF">SacxiDRAFT_1451</name>
</gene>
<dbReference type="Pfam" id="PF00082">
    <property type="entry name" value="Peptidase_S8"/>
    <property type="match status" value="1"/>
</dbReference>
<dbReference type="GO" id="GO:0016702">
    <property type="term" value="F:oxidoreductase activity, acting on single donors with incorporation of molecular oxygen, incorporation of two atoms of oxygen"/>
    <property type="evidence" value="ECO:0007669"/>
    <property type="project" value="InterPro"/>
</dbReference>
<dbReference type="Proteomes" id="UP000004691">
    <property type="component" value="Unassembled WGS sequence"/>
</dbReference>
<dbReference type="SUPFAM" id="SSF49482">
    <property type="entry name" value="Aromatic compound dioxygenase"/>
    <property type="match status" value="1"/>
</dbReference>
<dbReference type="PROSITE" id="PS00136">
    <property type="entry name" value="SUBTILASE_ASP"/>
    <property type="match status" value="1"/>
</dbReference>
<comment type="similarity">
    <text evidence="1 6 7">Belongs to the peptidase S8 family.</text>
</comment>
<feature type="compositionally biased region" description="Pro residues" evidence="8">
    <location>
        <begin position="28"/>
        <end position="37"/>
    </location>
</feature>
<feature type="signal peptide" evidence="9">
    <location>
        <begin position="1"/>
        <end position="29"/>
    </location>
</feature>
<dbReference type="Gene3D" id="3.40.50.200">
    <property type="entry name" value="Peptidase S8/S53 domain"/>
    <property type="match status" value="1"/>
</dbReference>
<dbReference type="GO" id="GO:0006508">
    <property type="term" value="P:proteolysis"/>
    <property type="evidence" value="ECO:0007669"/>
    <property type="project" value="UniProtKB-KW"/>
</dbReference>
<feature type="domain" description="Peptidase S8/S53" evidence="10">
    <location>
        <begin position="224"/>
        <end position="488"/>
    </location>
</feature>
<keyword evidence="3 6" id="KW-0378">Hydrolase</keyword>
<dbReference type="PRINTS" id="PR00723">
    <property type="entry name" value="SUBTILISIN"/>
</dbReference>
<dbReference type="PANTHER" id="PTHR43806">
    <property type="entry name" value="PEPTIDASE S8"/>
    <property type="match status" value="1"/>
</dbReference>
<evidence type="ECO:0000256" key="6">
    <source>
        <dbReference type="PROSITE-ProRule" id="PRU01240"/>
    </source>
</evidence>
<reference evidence="11 12" key="1">
    <citation type="submission" date="2012-01" db="EMBL/GenBank/DDBJ databases">
        <title>Improved High-Quality Draft sequence of Saccharomonospora xinjiangensis XJ-54.</title>
        <authorList>
            <consortium name="US DOE Joint Genome Institute"/>
            <person name="Lucas S."/>
            <person name="Han J."/>
            <person name="Lapidus A."/>
            <person name="Cheng J.-F."/>
            <person name="Goodwin L."/>
            <person name="Pitluck S."/>
            <person name="Peters L."/>
            <person name="Mikhailova N."/>
            <person name="Teshima H."/>
            <person name="Detter J.C."/>
            <person name="Han C."/>
            <person name="Tapia R."/>
            <person name="Land M."/>
            <person name="Hauser L."/>
            <person name="Kyrpides N."/>
            <person name="Ivanova N."/>
            <person name="Pagani I."/>
            <person name="Brambilla E.-M."/>
            <person name="Klenk H.-P."/>
            <person name="Woyke T."/>
        </authorList>
    </citation>
    <scope>NUCLEOTIDE SEQUENCE [LARGE SCALE GENOMIC DNA]</scope>
    <source>
        <strain evidence="11 12">XJ-54</strain>
    </source>
</reference>
<dbReference type="PROSITE" id="PS00137">
    <property type="entry name" value="SUBTILASE_HIS"/>
    <property type="match status" value="1"/>
</dbReference>
<dbReference type="GO" id="GO:0005506">
    <property type="term" value="F:iron ion binding"/>
    <property type="evidence" value="ECO:0007669"/>
    <property type="project" value="InterPro"/>
</dbReference>
<dbReference type="PROSITE" id="PS00138">
    <property type="entry name" value="SUBTILASE_SER"/>
    <property type="match status" value="1"/>
</dbReference>
<protein>
    <submittedName>
        <fullName evidence="11">Subtilisin-like serine protease</fullName>
    </submittedName>
</protein>
<feature type="chain" id="PRO_5003635386" evidence="9">
    <location>
        <begin position="30"/>
        <end position="1106"/>
    </location>
</feature>
<dbReference type="SUPFAM" id="SSF52743">
    <property type="entry name" value="Subtilisin-like"/>
    <property type="match status" value="1"/>
</dbReference>
<dbReference type="InterPro" id="IPR000209">
    <property type="entry name" value="Peptidase_S8/S53_dom"/>
</dbReference>
<dbReference type="InterPro" id="IPR015500">
    <property type="entry name" value="Peptidase_S8_subtilisin-rel"/>
</dbReference>
<evidence type="ECO:0000256" key="4">
    <source>
        <dbReference type="ARBA" id="ARBA00022825"/>
    </source>
</evidence>
<dbReference type="MEROPS" id="S08.069"/>
<dbReference type="PROSITE" id="PS51892">
    <property type="entry name" value="SUBTILASE"/>
    <property type="match status" value="1"/>
</dbReference>
<evidence type="ECO:0000256" key="3">
    <source>
        <dbReference type="ARBA" id="ARBA00022801"/>
    </source>
</evidence>
<keyword evidence="9" id="KW-0732">Signal</keyword>
<dbReference type="InterPro" id="IPR022398">
    <property type="entry name" value="Peptidase_S8_His-AS"/>
</dbReference>
<dbReference type="CDD" id="cd07487">
    <property type="entry name" value="Peptidases_S8_1"/>
    <property type="match status" value="1"/>
</dbReference>
<dbReference type="InterPro" id="IPR013783">
    <property type="entry name" value="Ig-like_fold"/>
</dbReference>
<dbReference type="EMBL" id="JH636049">
    <property type="protein sequence ID" value="EID53699.1"/>
    <property type="molecule type" value="Genomic_DNA"/>
</dbReference>
<feature type="region of interest" description="Disordered" evidence="8">
    <location>
        <begin position="28"/>
        <end position="48"/>
    </location>
</feature>
<evidence type="ECO:0000256" key="8">
    <source>
        <dbReference type="SAM" id="MobiDB-lite"/>
    </source>
</evidence>
<dbReference type="InterPro" id="IPR036852">
    <property type="entry name" value="Peptidase_S8/S53_dom_sf"/>
</dbReference>
<evidence type="ECO:0000313" key="12">
    <source>
        <dbReference type="Proteomes" id="UP000004691"/>
    </source>
</evidence>
<dbReference type="eggNOG" id="COG1404">
    <property type="taxonomic scope" value="Bacteria"/>
</dbReference>
<evidence type="ECO:0000259" key="10">
    <source>
        <dbReference type="Pfam" id="PF00082"/>
    </source>
</evidence>
<sequence length="1106" mass="117453">MLRHRRPGLGVVAALTGALMVAAAPPVAAGPPPPQTPPTALSVPSSTDRTVTLVTGDRVRVTGDGALADLVVLPGPGREDIGHRRYRQDGDVYVVPHDAAPLIAAGTLDKRLFNVSRLIQAGYHDDARADVPVMVSYAEGRRPARSRALADGAATSVRPLAAINGEAVRAEKGKATRYWKSVAPMLRPGNEIAHLWLDAPMTATSDSTVPQIGAPEVWESGHTGEGVRVAVLDTGIDAEHPDLDDAVVEAEDFTGEDTTDDSNGHGTHVAGIIAGDGTASEGRYRGVAPDAELVVGRVLDSEGSGQESWIVAGMEWAASRADVVNMSLGSGWPDNGHDPVAQAVNRLTEETGALFVVASGNAGPEESSVSSPGSADAALTVGAVDDADELAEFSSRGPRLDDFAVKPEITAPGVDVVAARAGGSDLGNPVNEHYQGMSGTSMAAPHVAGSAALVAQARPEWKADRLKAALVGSAAPHAERTVFEQGAGRVDVAGAVKQMVLAEPAVVSFGPQGWPRADGEPVTRTVTYTNSGSAPVTLTLDPSLQAPDGKDIEGALTVSPAQLTVPAGGQAQATVTLDLSSGVNGLHSGAVVATGDNGTVVRTAVGVQRQGESYDVEITVLGHDGNPVEDAEVILVSHTEPRSYYPGADSGTYHITAEKGAYHLEILYPWQDENGKWTTATFVEPRIVVDSAKEFVFDVRDAYHARVELADRPDARAGEILLHFRIELEQGRNEWFLGSDSLDSLLLAGSRTEHDGYSLTVETAHARPDGNGTFVGSPYLYRLRFPYTGGIPDEITHRVSDEKLARVRTSYLEGGYASGGERSIVSGPLPFELDEYYTPGVPWSRLLLLISEDEKDEEGNPSVTGDYRSAAEVFEAGEHTQRWNTAVHGPAFPYDRENPWRWAYRAEPGVGFILPLHSDNSARAGTSVQDFEKSTVELYRNGELVGSGVGNGGFFEVPEGPASYRLAVHADRATLTPQSRVIDAEWTFRDDVGASAELAALPLLGVHFDAGFGVAEAPKVGEQVRLPLAVQRNGSPEEPRLRYLRVEVSFDGGESWRFVPYWWKHGKRMITVQAPEGAKDVSLRVVAKDVDGNGLKHTIIGAYPVR</sequence>
<evidence type="ECO:0000256" key="5">
    <source>
        <dbReference type="PIRSR" id="PIRSR615500-1"/>
    </source>
</evidence>
<dbReference type="InterPro" id="IPR023828">
    <property type="entry name" value="Peptidase_S8_Ser-AS"/>
</dbReference>
<name>I0V0P6_9PSEU</name>
<dbReference type="GO" id="GO:0005975">
    <property type="term" value="P:carbohydrate metabolic process"/>
    <property type="evidence" value="ECO:0007669"/>
    <property type="project" value="UniProtKB-ARBA"/>
</dbReference>
<dbReference type="InterPro" id="IPR050131">
    <property type="entry name" value="Peptidase_S8_subtilisin-like"/>
</dbReference>
<dbReference type="HOGENOM" id="CLU_007528_0_0_11"/>
<dbReference type="STRING" id="882086.SacxiDRAFT_1451"/>
<dbReference type="Gene3D" id="2.60.40.10">
    <property type="entry name" value="Immunoglobulins"/>
    <property type="match status" value="1"/>
</dbReference>